<evidence type="ECO:0000256" key="7">
    <source>
        <dbReference type="SAM" id="Phobius"/>
    </source>
</evidence>
<keyword evidence="11" id="KW-1185">Reference proteome</keyword>
<keyword evidence="8" id="KW-0732">Signal</keyword>
<accession>A0A9W8APQ7</accession>
<feature type="non-terminal residue" evidence="10">
    <location>
        <position position="589"/>
    </location>
</feature>
<keyword evidence="5" id="KW-0862">Zinc</keyword>
<gene>
    <name evidence="10" type="ORF">IWQ62_005553</name>
</gene>
<dbReference type="GO" id="GO:0008270">
    <property type="term" value="F:zinc ion binding"/>
    <property type="evidence" value="ECO:0007669"/>
    <property type="project" value="UniProtKB-KW"/>
</dbReference>
<dbReference type="EMBL" id="JANBPY010002362">
    <property type="protein sequence ID" value="KAJ1955332.1"/>
    <property type="molecule type" value="Genomic_DNA"/>
</dbReference>
<feature type="transmembrane region" description="Helical" evidence="7">
    <location>
        <begin position="499"/>
        <end position="520"/>
    </location>
</feature>
<feature type="chain" id="PRO_5040745847" description="E3 ubiquitin-protein ligase RNF216 RING finger HC subclass domain-containing protein" evidence="8">
    <location>
        <begin position="20"/>
        <end position="589"/>
    </location>
</feature>
<dbReference type="InterPro" id="IPR051628">
    <property type="entry name" value="LUBAC_E3_Ligases"/>
</dbReference>
<feature type="signal peptide" evidence="8">
    <location>
        <begin position="1"/>
        <end position="19"/>
    </location>
</feature>
<dbReference type="InterPro" id="IPR047544">
    <property type="entry name" value="RING-HC_RBR_RNF216"/>
</dbReference>
<evidence type="ECO:0000256" key="3">
    <source>
        <dbReference type="ARBA" id="ARBA00022771"/>
    </source>
</evidence>
<protein>
    <recommendedName>
        <fullName evidence="9">E3 ubiquitin-protein ligase RNF216 RING finger HC subclass domain-containing protein</fullName>
    </recommendedName>
</protein>
<organism evidence="10 11">
    <name type="scientific">Dispira parvispora</name>
    <dbReference type="NCBI Taxonomy" id="1520584"/>
    <lineage>
        <taxon>Eukaryota</taxon>
        <taxon>Fungi</taxon>
        <taxon>Fungi incertae sedis</taxon>
        <taxon>Zoopagomycota</taxon>
        <taxon>Kickxellomycotina</taxon>
        <taxon>Dimargaritomycetes</taxon>
        <taxon>Dimargaritales</taxon>
        <taxon>Dimargaritaceae</taxon>
        <taxon>Dispira</taxon>
    </lineage>
</organism>
<dbReference type="CDD" id="cd16630">
    <property type="entry name" value="RING-HC_RBR_RNF216"/>
    <property type="match status" value="1"/>
</dbReference>
<evidence type="ECO:0000259" key="9">
    <source>
        <dbReference type="Pfam" id="PF26191"/>
    </source>
</evidence>
<feature type="region of interest" description="Disordered" evidence="6">
    <location>
        <begin position="187"/>
        <end position="206"/>
    </location>
</feature>
<evidence type="ECO:0000256" key="2">
    <source>
        <dbReference type="ARBA" id="ARBA00022723"/>
    </source>
</evidence>
<keyword evidence="7" id="KW-1133">Transmembrane helix</keyword>
<evidence type="ECO:0000313" key="11">
    <source>
        <dbReference type="Proteomes" id="UP001150925"/>
    </source>
</evidence>
<keyword evidence="2" id="KW-0479">Metal-binding</keyword>
<dbReference type="AlphaFoldDB" id="A0A9W8APQ7"/>
<dbReference type="Pfam" id="PF26191">
    <property type="entry name" value="RING-HC_RBR_RNF216"/>
    <property type="match status" value="1"/>
</dbReference>
<feature type="transmembrane region" description="Helical" evidence="7">
    <location>
        <begin position="468"/>
        <end position="492"/>
    </location>
</feature>
<keyword evidence="7" id="KW-0812">Transmembrane</keyword>
<evidence type="ECO:0000313" key="10">
    <source>
        <dbReference type="EMBL" id="KAJ1955332.1"/>
    </source>
</evidence>
<evidence type="ECO:0000256" key="8">
    <source>
        <dbReference type="SAM" id="SignalP"/>
    </source>
</evidence>
<sequence length="589" mass="66588">MGFSFGALTSFLPLGGARGTQLTPQECSAIAQVKSHYSDADVNFVAYLVHAIHQQRAPETTVLVNRVLAKMQRWGNLYPREPTATVTTGDPADMPTMYANYYLDALNSLFPHWAVDELRTWLTKTVLKRVPSRPPSHTAEVGPSASPQGNSVYLSLSSLSLTFPDLLADQYFDHQYQCVTSTLPRRVPRARSGRQKRQKCPHQLLPSDFPSARTHHGVIRSPEYFRSPTYQDGAYRRLANAFSMLYRSTIEAVLAENNFDYVTAYHQLGRLRHEVPNTWLATFLKLLPNRPSIDECSSMYHLALLGDVDQVESTCVMDQTVADRQVAQQVNQDEYTQCEQLIPCGCCYGDFTFEELVGCTQGHLCCGGCIERFVQELTFGQGTVTSANYVQCIGDSDCAGHYLPSTLQTCLSEALYNDYQEYTTGQSLQRWQCSITEEEVLRCPFCHYLVVQPKAPMRNLQIWCKHGVWILLHTALVVYFGVIVVPFVQLIMPNDWDELFVWTLGTVVATVLLLCVSHMVETGRVVQRCRQVYQRVFYNFTRTTVVCQNPSCRKSACPSCQALFTPDHRCGESLQDALRRYVEQAMNEA</sequence>
<evidence type="ECO:0000256" key="6">
    <source>
        <dbReference type="SAM" id="MobiDB-lite"/>
    </source>
</evidence>
<dbReference type="PANTHER" id="PTHR22770">
    <property type="entry name" value="UBIQUITIN CONJUGATING ENZYME 7 INTERACTING PROTEIN-RELATED"/>
    <property type="match status" value="1"/>
</dbReference>
<dbReference type="PANTHER" id="PTHR22770:SF47">
    <property type="entry name" value="E3 UBIQUITIN-PROTEIN LIGASE RNF216"/>
    <property type="match status" value="1"/>
</dbReference>
<reference evidence="10" key="1">
    <citation type="submission" date="2022-07" db="EMBL/GenBank/DDBJ databases">
        <title>Phylogenomic reconstructions and comparative analyses of Kickxellomycotina fungi.</title>
        <authorList>
            <person name="Reynolds N.K."/>
            <person name="Stajich J.E."/>
            <person name="Barry K."/>
            <person name="Grigoriev I.V."/>
            <person name="Crous P."/>
            <person name="Smith M.E."/>
        </authorList>
    </citation>
    <scope>NUCLEOTIDE SEQUENCE</scope>
    <source>
        <strain evidence="10">RSA 1196</strain>
    </source>
</reference>
<keyword evidence="7" id="KW-0472">Membrane</keyword>
<comment type="caution">
    <text evidence="10">The sequence shown here is derived from an EMBL/GenBank/DDBJ whole genome shotgun (WGS) entry which is preliminary data.</text>
</comment>
<feature type="compositionally biased region" description="Basic residues" evidence="6">
    <location>
        <begin position="187"/>
        <end position="200"/>
    </location>
</feature>
<dbReference type="OrthoDB" id="10009520at2759"/>
<keyword evidence="4" id="KW-0833">Ubl conjugation pathway</keyword>
<evidence type="ECO:0000256" key="1">
    <source>
        <dbReference type="ARBA" id="ARBA00004906"/>
    </source>
</evidence>
<proteinExistence type="predicted"/>
<name>A0A9W8APQ7_9FUNG</name>
<evidence type="ECO:0000256" key="5">
    <source>
        <dbReference type="ARBA" id="ARBA00022833"/>
    </source>
</evidence>
<comment type="pathway">
    <text evidence="1">Protein modification; protein ubiquitination.</text>
</comment>
<feature type="domain" description="E3 ubiquitin-protein ligase RNF216 RING finger HC subclass" evidence="9">
    <location>
        <begin position="342"/>
        <end position="413"/>
    </location>
</feature>
<keyword evidence="3" id="KW-0863">Zinc-finger</keyword>
<dbReference type="Proteomes" id="UP001150925">
    <property type="component" value="Unassembled WGS sequence"/>
</dbReference>
<evidence type="ECO:0000256" key="4">
    <source>
        <dbReference type="ARBA" id="ARBA00022786"/>
    </source>
</evidence>